<protein>
    <submittedName>
        <fullName evidence="1">Uncharacterized protein</fullName>
    </submittedName>
</protein>
<dbReference type="AlphaFoldDB" id="A0A3B0SFQ4"/>
<sequence length="32" mass="3752">MSGALAILEIFVMALHAYLEHRSRFRHNTPNR</sequence>
<proteinExistence type="predicted"/>
<evidence type="ECO:0000313" key="1">
    <source>
        <dbReference type="EMBL" id="VAW04775.1"/>
    </source>
</evidence>
<organism evidence="1">
    <name type="scientific">hydrothermal vent metagenome</name>
    <dbReference type="NCBI Taxonomy" id="652676"/>
    <lineage>
        <taxon>unclassified sequences</taxon>
        <taxon>metagenomes</taxon>
        <taxon>ecological metagenomes</taxon>
    </lineage>
</organism>
<dbReference type="EMBL" id="UOEH01000448">
    <property type="protein sequence ID" value="VAW04775.1"/>
    <property type="molecule type" value="Genomic_DNA"/>
</dbReference>
<name>A0A3B0SFQ4_9ZZZZ</name>
<accession>A0A3B0SFQ4</accession>
<reference evidence="1" key="1">
    <citation type="submission" date="2018-06" db="EMBL/GenBank/DDBJ databases">
        <authorList>
            <person name="Zhirakovskaya E."/>
        </authorList>
    </citation>
    <scope>NUCLEOTIDE SEQUENCE</scope>
</reference>
<gene>
    <name evidence="1" type="ORF">MNBD_ALPHA05-1690</name>
</gene>